<accession>A0AAP0M410</accession>
<keyword evidence="2" id="KW-1185">Reference proteome</keyword>
<proteinExistence type="predicted"/>
<protein>
    <submittedName>
        <fullName evidence="1">Uncharacterized protein</fullName>
    </submittedName>
</protein>
<gene>
    <name evidence="1" type="ORF">WN944_012855</name>
</gene>
<reference evidence="1 2" key="1">
    <citation type="submission" date="2024-05" db="EMBL/GenBank/DDBJ databases">
        <title>Haplotype-resolved chromosome-level genome assembly of Huyou (Citrus changshanensis).</title>
        <authorList>
            <person name="Miao C."/>
            <person name="Chen W."/>
            <person name="Wu Y."/>
            <person name="Wang L."/>
            <person name="Zhao S."/>
            <person name="Grierson D."/>
            <person name="Xu C."/>
            <person name="Chen K."/>
        </authorList>
    </citation>
    <scope>NUCLEOTIDE SEQUENCE [LARGE SCALE GENOMIC DNA]</scope>
    <source>
        <strain evidence="1">01-14</strain>
        <tissue evidence="1">Leaf</tissue>
    </source>
</reference>
<dbReference type="AlphaFoldDB" id="A0AAP0M410"/>
<organism evidence="1 2">
    <name type="scientific">Citrus x changshan-huyou</name>
    <dbReference type="NCBI Taxonomy" id="2935761"/>
    <lineage>
        <taxon>Eukaryota</taxon>
        <taxon>Viridiplantae</taxon>
        <taxon>Streptophyta</taxon>
        <taxon>Embryophyta</taxon>
        <taxon>Tracheophyta</taxon>
        <taxon>Spermatophyta</taxon>
        <taxon>Magnoliopsida</taxon>
        <taxon>eudicotyledons</taxon>
        <taxon>Gunneridae</taxon>
        <taxon>Pentapetalae</taxon>
        <taxon>rosids</taxon>
        <taxon>malvids</taxon>
        <taxon>Sapindales</taxon>
        <taxon>Rutaceae</taxon>
        <taxon>Aurantioideae</taxon>
        <taxon>Citrus</taxon>
    </lineage>
</organism>
<dbReference type="Proteomes" id="UP001428341">
    <property type="component" value="Unassembled WGS sequence"/>
</dbReference>
<comment type="caution">
    <text evidence="1">The sequence shown here is derived from an EMBL/GenBank/DDBJ whole genome shotgun (WGS) entry which is preliminary data.</text>
</comment>
<evidence type="ECO:0000313" key="1">
    <source>
        <dbReference type="EMBL" id="KAK9197672.1"/>
    </source>
</evidence>
<dbReference type="EMBL" id="JBCGBO010000005">
    <property type="protein sequence ID" value="KAK9197672.1"/>
    <property type="molecule type" value="Genomic_DNA"/>
</dbReference>
<name>A0AAP0M410_9ROSI</name>
<sequence length="122" mass="13910">MKRLGEYHRGLTLEAKKVRFCSHALAEETNSSLPVNQVPSLNEGPPLKKKCPYSFVCKSDSVASLDFRKCESDVITHKCKQIKSQMHNPHHLSLLKLAIQKVRSSETVKVYGLVIQLFYKIR</sequence>
<evidence type="ECO:0000313" key="2">
    <source>
        <dbReference type="Proteomes" id="UP001428341"/>
    </source>
</evidence>